<dbReference type="KEGG" id="syc:syc1282_d"/>
<dbReference type="InterPro" id="IPR000182">
    <property type="entry name" value="GNAT_dom"/>
</dbReference>
<evidence type="ECO:0000313" key="2">
    <source>
        <dbReference type="EMBL" id="BAD79472.1"/>
    </source>
</evidence>
<dbReference type="Pfam" id="PF00583">
    <property type="entry name" value="Acetyltransf_1"/>
    <property type="match status" value="1"/>
</dbReference>
<reference evidence="2 3" key="1">
    <citation type="journal article" date="2007" name="Photosyn. Res.">
        <title>Complete nucleotide sequence of the freshwater unicellular cyanobacterium Synechococcus elongatus PCC 6301 chromosome: gene content and organization.</title>
        <authorList>
            <person name="Sugita C."/>
            <person name="Ogata K."/>
            <person name="Shikata M."/>
            <person name="Jikuya H."/>
            <person name="Takano J."/>
            <person name="Furumichi M."/>
            <person name="Kanehisa M."/>
            <person name="Omata T."/>
            <person name="Sugiura M."/>
            <person name="Sugita M."/>
        </authorList>
    </citation>
    <scope>NUCLEOTIDE SEQUENCE [LARGE SCALE GENOMIC DNA]</scope>
    <source>
        <strain evidence="3">ATCC 27144 / PCC 6301 / SAUG 1402/1</strain>
    </source>
</reference>
<accession>A0A0H3K2J8</accession>
<dbReference type="InterPro" id="IPR016181">
    <property type="entry name" value="Acyl_CoA_acyltransferase"/>
</dbReference>
<evidence type="ECO:0000313" key="3">
    <source>
        <dbReference type="Proteomes" id="UP000001175"/>
    </source>
</evidence>
<protein>
    <submittedName>
        <fullName evidence="2">Putative acetyltransferase</fullName>
    </submittedName>
</protein>
<dbReference type="Proteomes" id="UP000001175">
    <property type="component" value="Chromosome"/>
</dbReference>
<proteinExistence type="predicted"/>
<dbReference type="AlphaFoldDB" id="A0A0H3K2J8"/>
<keyword evidence="2" id="KW-0808">Transferase</keyword>
<feature type="domain" description="N-acetyltransferase" evidence="1">
    <location>
        <begin position="4"/>
        <end position="165"/>
    </location>
</feature>
<evidence type="ECO:0000259" key="1">
    <source>
        <dbReference type="PROSITE" id="PS51186"/>
    </source>
</evidence>
<dbReference type="InterPro" id="IPR052742">
    <property type="entry name" value="Mito_N-acetyltransferase"/>
</dbReference>
<organism evidence="2 3">
    <name type="scientific">Synechococcus sp. (strain ATCC 27144 / PCC 6301 / SAUG 1402/1)</name>
    <name type="common">Anacystis nidulans</name>
    <dbReference type="NCBI Taxonomy" id="269084"/>
    <lineage>
        <taxon>Bacteria</taxon>
        <taxon>Bacillati</taxon>
        <taxon>Cyanobacteriota</taxon>
        <taxon>Cyanophyceae</taxon>
        <taxon>Synechococcales</taxon>
        <taxon>Synechococcaceae</taxon>
        <taxon>Synechococcus</taxon>
    </lineage>
</organism>
<dbReference type="SUPFAM" id="SSF55729">
    <property type="entry name" value="Acyl-CoA N-acyltransferases (Nat)"/>
    <property type="match status" value="1"/>
</dbReference>
<dbReference type="Gene3D" id="3.40.630.30">
    <property type="match status" value="1"/>
</dbReference>
<dbReference type="CDD" id="cd04301">
    <property type="entry name" value="NAT_SF"/>
    <property type="match status" value="1"/>
</dbReference>
<dbReference type="GO" id="GO:0016747">
    <property type="term" value="F:acyltransferase activity, transferring groups other than amino-acyl groups"/>
    <property type="evidence" value="ECO:0007669"/>
    <property type="project" value="InterPro"/>
</dbReference>
<dbReference type="PANTHER" id="PTHR43138">
    <property type="entry name" value="ACETYLTRANSFERASE, GNAT FAMILY"/>
    <property type="match status" value="1"/>
</dbReference>
<dbReference type="GeneID" id="72429045"/>
<dbReference type="PANTHER" id="PTHR43138:SF1">
    <property type="entry name" value="N-ACETYLTRANSFERASE ACA1"/>
    <property type="match status" value="1"/>
</dbReference>
<name>A0A0H3K2J8_SYNP6</name>
<dbReference type="PROSITE" id="PS51186">
    <property type="entry name" value="GNAT"/>
    <property type="match status" value="1"/>
</dbReference>
<dbReference type="RefSeq" id="WP_011243594.1">
    <property type="nucleotide sequence ID" value="NC_006576.1"/>
</dbReference>
<sequence length="174" mass="19138">MFEGIIRPAIAADWPAIWAILEPIFRAGETYPYPPDISETEAQTVWMTVPTQTFVFESGDRQILGTYYLKPNQPGLGSHVCNCGFAVAAAARGQGVGKTLGLHALQVASSFGFRAMQFNLVVATNTPSIQLWQQLGFTTIGRLPQAFRHPQQGWVDALIFYKLLEEPVEAAIPD</sequence>
<dbReference type="eggNOG" id="COG1247">
    <property type="taxonomic scope" value="Bacteria"/>
</dbReference>
<dbReference type="EMBL" id="AP008231">
    <property type="protein sequence ID" value="BAD79472.1"/>
    <property type="molecule type" value="Genomic_DNA"/>
</dbReference>
<gene>
    <name evidence="2" type="ordered locus">syc1282_d</name>
</gene>